<dbReference type="Gene3D" id="2.40.10.10">
    <property type="entry name" value="Trypsin-like serine proteases"/>
    <property type="match status" value="1"/>
</dbReference>
<comment type="caution">
    <text evidence="4">The sequence shown here is derived from an EMBL/GenBank/DDBJ whole genome shotgun (WGS) entry which is preliminary data.</text>
</comment>
<keyword evidence="5" id="KW-1185">Reference proteome</keyword>
<name>A0A388M133_CHABU</name>
<feature type="region of interest" description="Disordered" evidence="1">
    <location>
        <begin position="88"/>
        <end position="134"/>
    </location>
</feature>
<dbReference type="AlphaFoldDB" id="A0A388M133"/>
<evidence type="ECO:0000313" key="4">
    <source>
        <dbReference type="EMBL" id="GBG88192.1"/>
    </source>
</evidence>
<dbReference type="Proteomes" id="UP000265515">
    <property type="component" value="Unassembled WGS sequence"/>
</dbReference>
<feature type="domain" description="Peptidase S1" evidence="3">
    <location>
        <begin position="157"/>
        <end position="197"/>
    </location>
</feature>
<keyword evidence="2" id="KW-0472">Membrane</keyword>
<dbReference type="Gramene" id="GBG88192">
    <property type="protein sequence ID" value="GBG88192"/>
    <property type="gene ID" value="CBR_g46680"/>
</dbReference>
<dbReference type="GO" id="GO:0004252">
    <property type="term" value="F:serine-type endopeptidase activity"/>
    <property type="evidence" value="ECO:0007669"/>
    <property type="project" value="InterPro"/>
</dbReference>
<evidence type="ECO:0000256" key="2">
    <source>
        <dbReference type="SAM" id="Phobius"/>
    </source>
</evidence>
<evidence type="ECO:0000259" key="3">
    <source>
        <dbReference type="Pfam" id="PF00089"/>
    </source>
</evidence>
<protein>
    <recommendedName>
        <fullName evidence="3">Peptidase S1 domain-containing protein</fullName>
    </recommendedName>
</protein>
<dbReference type="InterPro" id="IPR009003">
    <property type="entry name" value="Peptidase_S1_PA"/>
</dbReference>
<gene>
    <name evidence="4" type="ORF">CBR_g46680</name>
</gene>
<proteinExistence type="predicted"/>
<feature type="compositionally biased region" description="Acidic residues" evidence="1">
    <location>
        <begin position="88"/>
        <end position="101"/>
    </location>
</feature>
<accession>A0A388M133</accession>
<dbReference type="InterPro" id="IPR001254">
    <property type="entry name" value="Trypsin_dom"/>
</dbReference>
<reference evidence="4 5" key="1">
    <citation type="journal article" date="2018" name="Cell">
        <title>The Chara Genome: Secondary Complexity and Implications for Plant Terrestrialization.</title>
        <authorList>
            <person name="Nishiyama T."/>
            <person name="Sakayama H."/>
            <person name="Vries J.D."/>
            <person name="Buschmann H."/>
            <person name="Saint-Marcoux D."/>
            <person name="Ullrich K.K."/>
            <person name="Haas F.B."/>
            <person name="Vanderstraeten L."/>
            <person name="Becker D."/>
            <person name="Lang D."/>
            <person name="Vosolsobe S."/>
            <person name="Rombauts S."/>
            <person name="Wilhelmsson P.K.I."/>
            <person name="Janitza P."/>
            <person name="Kern R."/>
            <person name="Heyl A."/>
            <person name="Rumpler F."/>
            <person name="Villalobos L.I.A.C."/>
            <person name="Clay J.M."/>
            <person name="Skokan R."/>
            <person name="Toyoda A."/>
            <person name="Suzuki Y."/>
            <person name="Kagoshima H."/>
            <person name="Schijlen E."/>
            <person name="Tajeshwar N."/>
            <person name="Catarino B."/>
            <person name="Hetherington A.J."/>
            <person name="Saltykova A."/>
            <person name="Bonnot C."/>
            <person name="Breuninger H."/>
            <person name="Symeonidi A."/>
            <person name="Radhakrishnan G.V."/>
            <person name="Van Nieuwerburgh F."/>
            <person name="Deforce D."/>
            <person name="Chang C."/>
            <person name="Karol K.G."/>
            <person name="Hedrich R."/>
            <person name="Ulvskov P."/>
            <person name="Glockner G."/>
            <person name="Delwiche C.F."/>
            <person name="Petrasek J."/>
            <person name="Van de Peer Y."/>
            <person name="Friml J."/>
            <person name="Beilby M."/>
            <person name="Dolan L."/>
            <person name="Kohara Y."/>
            <person name="Sugano S."/>
            <person name="Fujiyama A."/>
            <person name="Delaux P.-M."/>
            <person name="Quint M."/>
            <person name="TheiBen G."/>
            <person name="Hagemann M."/>
            <person name="Harholt J."/>
            <person name="Dunand C."/>
            <person name="Zachgo S."/>
            <person name="Langdale J."/>
            <person name="Maumus F."/>
            <person name="Straeten D.V.D."/>
            <person name="Gould S.B."/>
            <person name="Rensing S.A."/>
        </authorList>
    </citation>
    <scope>NUCLEOTIDE SEQUENCE [LARGE SCALE GENOMIC DNA]</scope>
    <source>
        <strain evidence="4 5">S276</strain>
    </source>
</reference>
<keyword evidence="2" id="KW-1133">Transmembrane helix</keyword>
<sequence length="211" mass="22761">METTPGRCTCIALVSGLVIVGAAALSLIVLFAEVQQSICEPNAAKGSHAAVLCQFATAARRWRDGDEKGSYGEDVEVEWDEFDDEFDELEGESAVEAEENSTDSTASGRHAPRGSDGHLRRSGQNSGGSGGYDGWQWTQRMLRQKYRRLLDMMANRIVNGHEANSSSFFYQVGILTAGSQRFSCGGTIIHPQYILTAVAALHTIASPLSDG</sequence>
<dbReference type="SUPFAM" id="SSF50494">
    <property type="entry name" value="Trypsin-like serine proteases"/>
    <property type="match status" value="1"/>
</dbReference>
<dbReference type="OrthoDB" id="5597713at2759"/>
<dbReference type="GO" id="GO:0006508">
    <property type="term" value="P:proteolysis"/>
    <property type="evidence" value="ECO:0007669"/>
    <property type="project" value="InterPro"/>
</dbReference>
<dbReference type="Pfam" id="PF00089">
    <property type="entry name" value="Trypsin"/>
    <property type="match status" value="1"/>
</dbReference>
<dbReference type="InterPro" id="IPR043504">
    <property type="entry name" value="Peptidase_S1_PA_chymotrypsin"/>
</dbReference>
<organism evidence="4 5">
    <name type="scientific">Chara braunii</name>
    <name type="common">Braun's stonewort</name>
    <dbReference type="NCBI Taxonomy" id="69332"/>
    <lineage>
        <taxon>Eukaryota</taxon>
        <taxon>Viridiplantae</taxon>
        <taxon>Streptophyta</taxon>
        <taxon>Charophyceae</taxon>
        <taxon>Charales</taxon>
        <taxon>Characeae</taxon>
        <taxon>Chara</taxon>
    </lineage>
</organism>
<dbReference type="EMBL" id="BFEA01000655">
    <property type="protein sequence ID" value="GBG88192.1"/>
    <property type="molecule type" value="Genomic_DNA"/>
</dbReference>
<evidence type="ECO:0000313" key="5">
    <source>
        <dbReference type="Proteomes" id="UP000265515"/>
    </source>
</evidence>
<evidence type="ECO:0000256" key="1">
    <source>
        <dbReference type="SAM" id="MobiDB-lite"/>
    </source>
</evidence>
<feature type="transmembrane region" description="Helical" evidence="2">
    <location>
        <begin position="12"/>
        <end position="32"/>
    </location>
</feature>
<keyword evidence="2" id="KW-0812">Transmembrane</keyword>